<sequence length="190" mass="20188">RQVDAAGHLRQVQLQQQAGLLVALEGFLAPDPDGRIVGGMGFEGPGDALLEQLAEIKVATECSEAFRDDVKGLAVPQRLSGGDGEDARLGYRQVHATGFALPGFKVLQRHTEQGLAGQAEGFEIFHRPIPGCGQEGIGVLYPARLEQPGIAYIQVESEGALQGGLEQRFDISFRVGKGIEPGVHLPAQGQ</sequence>
<feature type="non-terminal residue" evidence="1">
    <location>
        <position position="190"/>
    </location>
</feature>
<dbReference type="AlphaFoldDB" id="A0A1R3L1R3"/>
<protein>
    <submittedName>
        <fullName evidence="1">Uncharacterized protein</fullName>
    </submittedName>
</protein>
<accession>A0A1R3L1R3</accession>
<reference evidence="2" key="1">
    <citation type="submission" date="2013-09" db="EMBL/GenBank/DDBJ databases">
        <title>Corchorus olitorius genome sequencing.</title>
        <authorList>
            <person name="Alam M."/>
            <person name="Haque M.S."/>
            <person name="Islam M.S."/>
            <person name="Emdad E.M."/>
            <person name="Islam M.M."/>
            <person name="Ahmed B."/>
            <person name="Halim A."/>
            <person name="Hossen Q.M.M."/>
            <person name="Hossain M.Z."/>
            <person name="Ahmed R."/>
            <person name="Khan M.M."/>
            <person name="Islam R."/>
            <person name="Rashid M.M."/>
            <person name="Khan S.A."/>
            <person name="Rahman M.S."/>
            <person name="Alam M."/>
            <person name="Yahiya A.S."/>
            <person name="Khan M.S."/>
            <person name="Azam M.S."/>
            <person name="Haque T."/>
            <person name="Lashkar M.Z.H."/>
            <person name="Akhand A.I."/>
            <person name="Morshed G."/>
            <person name="Roy S."/>
            <person name="Uddin K.S."/>
            <person name="Rabeya T."/>
            <person name="Hossain A.S."/>
            <person name="Chowdhury A."/>
            <person name="Snigdha A.R."/>
            <person name="Mortoza M.S."/>
            <person name="Matin S.A."/>
            <person name="Hoque S.M.E."/>
            <person name="Islam M.K."/>
            <person name="Roy D.K."/>
            <person name="Haider R."/>
            <person name="Moosa M.M."/>
            <person name="Elias S.M."/>
            <person name="Hasan A.M."/>
            <person name="Jahan S."/>
            <person name="Shafiuddin M."/>
            <person name="Mahmood N."/>
            <person name="Shommy N.S."/>
        </authorList>
    </citation>
    <scope>NUCLEOTIDE SEQUENCE [LARGE SCALE GENOMIC DNA]</scope>
    <source>
        <strain evidence="2">cv. O-4</strain>
    </source>
</reference>
<evidence type="ECO:0000313" key="2">
    <source>
        <dbReference type="Proteomes" id="UP000187203"/>
    </source>
</evidence>
<gene>
    <name evidence="1" type="ORF">COLO4_01925</name>
</gene>
<dbReference type="EMBL" id="AWUE01004630">
    <property type="protein sequence ID" value="OMP13293.1"/>
    <property type="molecule type" value="Genomic_DNA"/>
</dbReference>
<evidence type="ECO:0000313" key="1">
    <source>
        <dbReference type="EMBL" id="OMP13293.1"/>
    </source>
</evidence>
<feature type="non-terminal residue" evidence="1">
    <location>
        <position position="1"/>
    </location>
</feature>
<comment type="caution">
    <text evidence="1">The sequence shown here is derived from an EMBL/GenBank/DDBJ whole genome shotgun (WGS) entry which is preliminary data.</text>
</comment>
<organism evidence="1 2">
    <name type="scientific">Corchorus olitorius</name>
    <dbReference type="NCBI Taxonomy" id="93759"/>
    <lineage>
        <taxon>Eukaryota</taxon>
        <taxon>Viridiplantae</taxon>
        <taxon>Streptophyta</taxon>
        <taxon>Embryophyta</taxon>
        <taxon>Tracheophyta</taxon>
        <taxon>Spermatophyta</taxon>
        <taxon>Magnoliopsida</taxon>
        <taxon>eudicotyledons</taxon>
        <taxon>Gunneridae</taxon>
        <taxon>Pentapetalae</taxon>
        <taxon>rosids</taxon>
        <taxon>malvids</taxon>
        <taxon>Malvales</taxon>
        <taxon>Malvaceae</taxon>
        <taxon>Grewioideae</taxon>
        <taxon>Apeibeae</taxon>
        <taxon>Corchorus</taxon>
    </lineage>
</organism>
<name>A0A1R3L1R3_9ROSI</name>
<proteinExistence type="predicted"/>
<keyword evidence="2" id="KW-1185">Reference proteome</keyword>
<dbReference type="Proteomes" id="UP000187203">
    <property type="component" value="Unassembled WGS sequence"/>
</dbReference>